<dbReference type="InterPro" id="IPR013149">
    <property type="entry name" value="ADH-like_C"/>
</dbReference>
<dbReference type="Gene3D" id="3.40.50.720">
    <property type="entry name" value="NAD(P)-binding Rossmann-like Domain"/>
    <property type="match status" value="1"/>
</dbReference>
<gene>
    <name evidence="3" type="ORF">ISX34_23410</name>
</gene>
<dbReference type="RefSeq" id="WP_323372250.1">
    <property type="nucleotide sequence ID" value="NZ_JADIXG010000132.1"/>
</dbReference>
<sequence>GELAADVRFTGAIDVVAAQATLNDACTRVYAGGTVVCMGVPSGPREIPLPMMQRFERDLLNSGMYIPEDFDAVIEWLADGRFDTSELVTDLFAIEDAAAAFERAQQNDSIKVMLQFAPE</sequence>
<reference evidence="3 4" key="1">
    <citation type="submission" date="2020-10" db="EMBL/GenBank/DDBJ databases">
        <title>Genomic surveiliance of eskapee pathogens from blood stream infections in KZN.</title>
        <authorList>
            <person name="Hetsa B.A."/>
            <person name="Amoako D.G."/>
            <person name="Akebe A.L.K."/>
            <person name="Essack S."/>
        </authorList>
    </citation>
    <scope>NUCLEOTIDE SEQUENCE [LARGE SCALE GENOMIC DNA]</scope>
    <source>
        <strain evidence="3 4">E6</strain>
    </source>
</reference>
<evidence type="ECO:0000313" key="3">
    <source>
        <dbReference type="EMBL" id="MBF1972766.1"/>
    </source>
</evidence>
<dbReference type="GO" id="GO:0016491">
    <property type="term" value="F:oxidoreductase activity"/>
    <property type="evidence" value="ECO:0007669"/>
    <property type="project" value="UniProtKB-KW"/>
</dbReference>
<evidence type="ECO:0000256" key="1">
    <source>
        <dbReference type="ARBA" id="ARBA00023002"/>
    </source>
</evidence>
<dbReference type="Proteomes" id="UP000662438">
    <property type="component" value="Unassembled WGS sequence"/>
</dbReference>
<dbReference type="Pfam" id="PF00107">
    <property type="entry name" value="ADH_zinc_N"/>
    <property type="match status" value="1"/>
</dbReference>
<feature type="domain" description="Alcohol dehydrogenase-like C-terminal" evidence="2">
    <location>
        <begin position="8"/>
        <end position="78"/>
    </location>
</feature>
<name>A0ABD4K3J8_9ENTR</name>
<protein>
    <submittedName>
        <fullName evidence="3">Zn-dependent alcohol dehydrogenase</fullName>
    </submittedName>
</protein>
<dbReference type="InterPro" id="IPR036291">
    <property type="entry name" value="NAD(P)-bd_dom_sf"/>
</dbReference>
<comment type="caution">
    <text evidence="3">The sequence shown here is derived from an EMBL/GenBank/DDBJ whole genome shotgun (WGS) entry which is preliminary data.</text>
</comment>
<accession>A0ABD4K3J8</accession>
<feature type="non-terminal residue" evidence="3">
    <location>
        <position position="1"/>
    </location>
</feature>
<proteinExistence type="predicted"/>
<keyword evidence="1" id="KW-0560">Oxidoreductase</keyword>
<organism evidence="3 4">
    <name type="scientific">Enterobacter hormaechei</name>
    <dbReference type="NCBI Taxonomy" id="158836"/>
    <lineage>
        <taxon>Bacteria</taxon>
        <taxon>Pseudomonadati</taxon>
        <taxon>Pseudomonadota</taxon>
        <taxon>Gammaproteobacteria</taxon>
        <taxon>Enterobacterales</taxon>
        <taxon>Enterobacteriaceae</taxon>
        <taxon>Enterobacter</taxon>
        <taxon>Enterobacter cloacae complex</taxon>
    </lineage>
</organism>
<dbReference type="AlphaFoldDB" id="A0ABD4K3J8"/>
<evidence type="ECO:0000259" key="2">
    <source>
        <dbReference type="Pfam" id="PF00107"/>
    </source>
</evidence>
<evidence type="ECO:0000313" key="4">
    <source>
        <dbReference type="Proteomes" id="UP000662438"/>
    </source>
</evidence>
<dbReference type="EMBL" id="JADIXG010000132">
    <property type="protein sequence ID" value="MBF1972766.1"/>
    <property type="molecule type" value="Genomic_DNA"/>
</dbReference>
<dbReference type="PANTHER" id="PTHR43189">
    <property type="entry name" value="ZINC-TYPE ALCOHOL DEHYDROGENASE-LIKE PROTEIN C1198.01-RELATED"/>
    <property type="match status" value="1"/>
</dbReference>
<dbReference type="Gene3D" id="3.90.180.10">
    <property type="entry name" value="Medium-chain alcohol dehydrogenases, catalytic domain"/>
    <property type="match status" value="1"/>
</dbReference>
<dbReference type="PANTHER" id="PTHR43189:SF1">
    <property type="entry name" value="ZINC-TYPE ALCOHOL DEHYDROGENASE-LIKE PROTEIN C1198.01"/>
    <property type="match status" value="1"/>
</dbReference>
<dbReference type="SUPFAM" id="SSF51735">
    <property type="entry name" value="NAD(P)-binding Rossmann-fold domains"/>
    <property type="match status" value="1"/>
</dbReference>